<dbReference type="Pfam" id="PF22294">
    <property type="entry name" value="DUF6966"/>
    <property type="match status" value="1"/>
</dbReference>
<sequence>MLRAAGETHWAKWMDTSLRRIENSDLSGVDHLLGAFGGMGSFNDLILMSANGHSVSDSDYRDVNDRLDSLRSQLAELAREVRRNAVTE</sequence>
<reference evidence="2 3" key="1">
    <citation type="submission" date="2019-02" db="EMBL/GenBank/DDBJ databases">
        <title>Deep-cultivation of Planctomycetes and their phenomic and genomic characterization uncovers novel biology.</title>
        <authorList>
            <person name="Wiegand S."/>
            <person name="Jogler M."/>
            <person name="Boedeker C."/>
            <person name="Pinto D."/>
            <person name="Vollmers J."/>
            <person name="Rivas-Marin E."/>
            <person name="Kohn T."/>
            <person name="Peeters S.H."/>
            <person name="Heuer A."/>
            <person name="Rast P."/>
            <person name="Oberbeckmann S."/>
            <person name="Bunk B."/>
            <person name="Jeske O."/>
            <person name="Meyerdierks A."/>
            <person name="Storesund J.E."/>
            <person name="Kallscheuer N."/>
            <person name="Luecker S."/>
            <person name="Lage O.M."/>
            <person name="Pohl T."/>
            <person name="Merkel B.J."/>
            <person name="Hornburger P."/>
            <person name="Mueller R.-W."/>
            <person name="Bruemmer F."/>
            <person name="Labrenz M."/>
            <person name="Spormann A.M."/>
            <person name="Op Den Camp H."/>
            <person name="Overmann J."/>
            <person name="Amann R."/>
            <person name="Jetten M.S.M."/>
            <person name="Mascher T."/>
            <person name="Medema M.H."/>
            <person name="Devos D.P."/>
            <person name="Kaster A.-K."/>
            <person name="Ovreas L."/>
            <person name="Rohde M."/>
            <person name="Galperin M.Y."/>
            <person name="Jogler C."/>
        </authorList>
    </citation>
    <scope>NUCLEOTIDE SEQUENCE [LARGE SCALE GENOMIC DNA]</scope>
    <source>
        <strain evidence="2 3">Poly51</strain>
    </source>
</reference>
<dbReference type="EMBL" id="SJPW01000005">
    <property type="protein sequence ID" value="TWU50728.1"/>
    <property type="molecule type" value="Genomic_DNA"/>
</dbReference>
<evidence type="ECO:0000313" key="3">
    <source>
        <dbReference type="Proteomes" id="UP000318288"/>
    </source>
</evidence>
<proteinExistence type="predicted"/>
<comment type="caution">
    <text evidence="2">The sequence shown here is derived from an EMBL/GenBank/DDBJ whole genome shotgun (WGS) entry which is preliminary data.</text>
</comment>
<gene>
    <name evidence="2" type="ORF">Poly51_40210</name>
</gene>
<accession>A0A5C6EPD5</accession>
<evidence type="ECO:0000259" key="1">
    <source>
        <dbReference type="Pfam" id="PF22294"/>
    </source>
</evidence>
<protein>
    <recommendedName>
        <fullName evidence="1">DUF6966 domain-containing protein</fullName>
    </recommendedName>
</protein>
<name>A0A5C6EPD5_9BACT</name>
<dbReference type="AlphaFoldDB" id="A0A5C6EPD5"/>
<dbReference type="InterPro" id="IPR054239">
    <property type="entry name" value="DUF6966"/>
</dbReference>
<dbReference type="Proteomes" id="UP000318288">
    <property type="component" value="Unassembled WGS sequence"/>
</dbReference>
<keyword evidence="3" id="KW-1185">Reference proteome</keyword>
<evidence type="ECO:0000313" key="2">
    <source>
        <dbReference type="EMBL" id="TWU50728.1"/>
    </source>
</evidence>
<feature type="domain" description="DUF6966" evidence="1">
    <location>
        <begin position="3"/>
        <end position="56"/>
    </location>
</feature>
<organism evidence="2 3">
    <name type="scientific">Rubripirellula tenax</name>
    <dbReference type="NCBI Taxonomy" id="2528015"/>
    <lineage>
        <taxon>Bacteria</taxon>
        <taxon>Pseudomonadati</taxon>
        <taxon>Planctomycetota</taxon>
        <taxon>Planctomycetia</taxon>
        <taxon>Pirellulales</taxon>
        <taxon>Pirellulaceae</taxon>
        <taxon>Rubripirellula</taxon>
    </lineage>
</organism>